<accession>A0A1S7LK32</accession>
<evidence type="ECO:0000313" key="1">
    <source>
        <dbReference type="EMBL" id="CRH06479.1"/>
    </source>
</evidence>
<dbReference type="PANTHER" id="PTHR12526:SF630">
    <property type="entry name" value="GLYCOSYLTRANSFERASE"/>
    <property type="match status" value="1"/>
</dbReference>
<dbReference type="AlphaFoldDB" id="A0A1S7LK32"/>
<dbReference type="EMBL" id="LO017727">
    <property type="protein sequence ID" value="CRH06479.1"/>
    <property type="molecule type" value="Genomic_DNA"/>
</dbReference>
<protein>
    <submittedName>
        <fullName evidence="1">Putative GT4</fullName>
    </submittedName>
</protein>
<dbReference type="PANTHER" id="PTHR12526">
    <property type="entry name" value="GLYCOSYLTRANSFERASE"/>
    <property type="match status" value="1"/>
</dbReference>
<dbReference type="Gene3D" id="3.40.50.2000">
    <property type="entry name" value="Glycogen Phosphorylase B"/>
    <property type="match status" value="2"/>
</dbReference>
<name>A0A1S7LK32_MAGMO</name>
<organism evidence="1">
    <name type="scientific">Magnetococcus massalia (strain MO-1)</name>
    <dbReference type="NCBI Taxonomy" id="451514"/>
    <lineage>
        <taxon>Bacteria</taxon>
        <taxon>Pseudomonadati</taxon>
        <taxon>Pseudomonadota</taxon>
        <taxon>Magnetococcia</taxon>
        <taxon>Magnetococcales</taxon>
        <taxon>Magnetococcaceae</taxon>
        <taxon>Magnetococcus</taxon>
    </lineage>
</organism>
<dbReference type="CDD" id="cd03801">
    <property type="entry name" value="GT4_PimA-like"/>
    <property type="match status" value="1"/>
</dbReference>
<gene>
    <name evidence="1" type="ORF">MAGMO_2317</name>
</gene>
<dbReference type="SUPFAM" id="SSF53756">
    <property type="entry name" value="UDP-Glycosyltransferase/glycogen phosphorylase"/>
    <property type="match status" value="1"/>
</dbReference>
<sequence length="366" mass="41112">MANPPPVTLFLQQRPSKGGAQSCLARVLCHPKMQVCNPLLVTAAQGWLTQTVQAAGVPTLILPFPRSRSLKGRLWQNRAFSRRLLSALRDRDMHPQWIHGNDHWEALLTLEVARMSRAKSALFLRTPGMTARDYRKYRCAEPDLVSVVGEALHSRAQGWDGGRTFSLIHDGMDAAEILPLKPKALAFPQKILVIGSHLDWKGWADLTEAVFQLEQQGLDPAIEFHFTGHAPEPAENDLKLSRHAEGRFKFLGFTDAFQQRILQYDLVINPSRQESFGMAALEVVGAGVPLLSSRSGVIEQVIHDRRFLFNAHDPADFARAIEQLMAQWREAGDWSPHWQQAQQRIMERFSVDTTVTKLLAAYAAFG</sequence>
<reference evidence="1" key="1">
    <citation type="submission" date="2015-04" db="EMBL/GenBank/DDBJ databases">
        <authorList>
            <person name="Syromyatnikov M.Y."/>
            <person name="Popov V.N."/>
        </authorList>
    </citation>
    <scope>NUCLEOTIDE SEQUENCE</scope>
    <source>
        <strain evidence="1">MO-1</strain>
    </source>
</reference>
<dbReference type="Pfam" id="PF13692">
    <property type="entry name" value="Glyco_trans_1_4"/>
    <property type="match status" value="1"/>
</dbReference>
<proteinExistence type="predicted"/>